<proteinExistence type="predicted"/>
<gene>
    <name evidence="1" type="ORF">S01H1_12451</name>
</gene>
<accession>X0RHI0</accession>
<comment type="caution">
    <text evidence="1">The sequence shown here is derived from an EMBL/GenBank/DDBJ whole genome shotgun (WGS) entry which is preliminary data.</text>
</comment>
<evidence type="ECO:0000313" key="1">
    <source>
        <dbReference type="EMBL" id="GAF68324.1"/>
    </source>
</evidence>
<dbReference type="EMBL" id="BARS01006390">
    <property type="protein sequence ID" value="GAF68324.1"/>
    <property type="molecule type" value="Genomic_DNA"/>
</dbReference>
<name>X0RHI0_9ZZZZ</name>
<protein>
    <submittedName>
        <fullName evidence="1">Uncharacterized protein</fullName>
    </submittedName>
</protein>
<sequence>MTKTEIQAIMEESAEGYSREDYSDAAWRGAIKYLASQGFTHEAIVQTLLSKWMRWGHDGIYGRNGKQPTGKSVANFLEENLEPIKDMLFKELNMVATLKDMA</sequence>
<reference evidence="1" key="1">
    <citation type="journal article" date="2014" name="Front. Microbiol.">
        <title>High frequency of phylogenetically diverse reductive dehalogenase-homologous genes in deep subseafloor sedimentary metagenomes.</title>
        <authorList>
            <person name="Kawai M."/>
            <person name="Futagami T."/>
            <person name="Toyoda A."/>
            <person name="Takaki Y."/>
            <person name="Nishi S."/>
            <person name="Hori S."/>
            <person name="Arai W."/>
            <person name="Tsubouchi T."/>
            <person name="Morono Y."/>
            <person name="Uchiyama I."/>
            <person name="Ito T."/>
            <person name="Fujiyama A."/>
            <person name="Inagaki F."/>
            <person name="Takami H."/>
        </authorList>
    </citation>
    <scope>NUCLEOTIDE SEQUENCE</scope>
    <source>
        <strain evidence="1">Expedition CK06-06</strain>
    </source>
</reference>
<organism evidence="1">
    <name type="scientific">marine sediment metagenome</name>
    <dbReference type="NCBI Taxonomy" id="412755"/>
    <lineage>
        <taxon>unclassified sequences</taxon>
        <taxon>metagenomes</taxon>
        <taxon>ecological metagenomes</taxon>
    </lineage>
</organism>
<dbReference type="AlphaFoldDB" id="X0RHI0"/>